<dbReference type="STRING" id="3708.A0A078HZT7"/>
<evidence type="ECO:0000313" key="1">
    <source>
        <dbReference type="EMBL" id="CDY44135.1"/>
    </source>
</evidence>
<dbReference type="AlphaFoldDB" id="A0A078HZT7"/>
<accession>A0A078HZT7</accession>
<name>A0A078HZT7_BRANA</name>
<sequence>MRTVRLTCKECDTLSKNRSFSKMHIGKLRAVKEVGKRKHQNDLEKQRCDQNMSSLVSLNKRGTVWW</sequence>
<dbReference type="Gramene" id="CDY44135">
    <property type="protein sequence ID" value="CDY44135"/>
    <property type="gene ID" value="GSBRNA2T00079587001"/>
</dbReference>
<organism evidence="1 2">
    <name type="scientific">Brassica napus</name>
    <name type="common">Rape</name>
    <dbReference type="NCBI Taxonomy" id="3708"/>
    <lineage>
        <taxon>Eukaryota</taxon>
        <taxon>Viridiplantae</taxon>
        <taxon>Streptophyta</taxon>
        <taxon>Embryophyta</taxon>
        <taxon>Tracheophyta</taxon>
        <taxon>Spermatophyta</taxon>
        <taxon>Magnoliopsida</taxon>
        <taxon>eudicotyledons</taxon>
        <taxon>Gunneridae</taxon>
        <taxon>Pentapetalae</taxon>
        <taxon>rosids</taxon>
        <taxon>malvids</taxon>
        <taxon>Brassicales</taxon>
        <taxon>Brassicaceae</taxon>
        <taxon>Brassiceae</taxon>
        <taxon>Brassica</taxon>
    </lineage>
</organism>
<proteinExistence type="predicted"/>
<dbReference type="PaxDb" id="3708-A0A078HZT7"/>
<gene>
    <name evidence="1" type="primary">BnaA09g31170D</name>
    <name evidence="1" type="ORF">GSBRNA2T00079587001</name>
</gene>
<evidence type="ECO:0000313" key="2">
    <source>
        <dbReference type="Proteomes" id="UP000028999"/>
    </source>
</evidence>
<keyword evidence="2" id="KW-1185">Reference proteome</keyword>
<protein>
    <submittedName>
        <fullName evidence="1">BnaA09g31170D protein</fullName>
    </submittedName>
</protein>
<reference evidence="1 2" key="1">
    <citation type="journal article" date="2014" name="Science">
        <title>Plant genetics. Early allopolyploid evolution in the post-Neolithic Brassica napus oilseed genome.</title>
        <authorList>
            <person name="Chalhoub B."/>
            <person name="Denoeud F."/>
            <person name="Liu S."/>
            <person name="Parkin I.A."/>
            <person name="Tang H."/>
            <person name="Wang X."/>
            <person name="Chiquet J."/>
            <person name="Belcram H."/>
            <person name="Tong C."/>
            <person name="Samans B."/>
            <person name="Correa M."/>
            <person name="Da Silva C."/>
            <person name="Just J."/>
            <person name="Falentin C."/>
            <person name="Koh C.S."/>
            <person name="Le Clainche I."/>
            <person name="Bernard M."/>
            <person name="Bento P."/>
            <person name="Noel B."/>
            <person name="Labadie K."/>
            <person name="Alberti A."/>
            <person name="Charles M."/>
            <person name="Arnaud D."/>
            <person name="Guo H."/>
            <person name="Daviaud C."/>
            <person name="Alamery S."/>
            <person name="Jabbari K."/>
            <person name="Zhao M."/>
            <person name="Edger P.P."/>
            <person name="Chelaifa H."/>
            <person name="Tack D."/>
            <person name="Lassalle G."/>
            <person name="Mestiri I."/>
            <person name="Schnel N."/>
            <person name="Le Paslier M.C."/>
            <person name="Fan G."/>
            <person name="Renault V."/>
            <person name="Bayer P.E."/>
            <person name="Golicz A.A."/>
            <person name="Manoli S."/>
            <person name="Lee T.H."/>
            <person name="Thi V.H."/>
            <person name="Chalabi S."/>
            <person name="Hu Q."/>
            <person name="Fan C."/>
            <person name="Tollenaere R."/>
            <person name="Lu Y."/>
            <person name="Battail C."/>
            <person name="Shen J."/>
            <person name="Sidebottom C.H."/>
            <person name="Wang X."/>
            <person name="Canaguier A."/>
            <person name="Chauveau A."/>
            <person name="Berard A."/>
            <person name="Deniot G."/>
            <person name="Guan M."/>
            <person name="Liu Z."/>
            <person name="Sun F."/>
            <person name="Lim Y.P."/>
            <person name="Lyons E."/>
            <person name="Town C.D."/>
            <person name="Bancroft I."/>
            <person name="Wang X."/>
            <person name="Meng J."/>
            <person name="Ma J."/>
            <person name="Pires J.C."/>
            <person name="King G.J."/>
            <person name="Brunel D."/>
            <person name="Delourme R."/>
            <person name="Renard M."/>
            <person name="Aury J.M."/>
            <person name="Adams K.L."/>
            <person name="Batley J."/>
            <person name="Snowdon R.J."/>
            <person name="Tost J."/>
            <person name="Edwards D."/>
            <person name="Zhou Y."/>
            <person name="Hua W."/>
            <person name="Sharpe A.G."/>
            <person name="Paterson A.H."/>
            <person name="Guan C."/>
            <person name="Wincker P."/>
        </authorList>
    </citation>
    <scope>NUCLEOTIDE SEQUENCE [LARGE SCALE GENOMIC DNA]</scope>
    <source>
        <strain evidence="2">cv. Darmor-bzh</strain>
    </source>
</reference>
<dbReference type="Proteomes" id="UP000028999">
    <property type="component" value="Unassembled WGS sequence"/>
</dbReference>
<dbReference type="EMBL" id="LK032580">
    <property type="protein sequence ID" value="CDY44135.1"/>
    <property type="molecule type" value="Genomic_DNA"/>
</dbReference>